<name>A0A849SE41_UNCEI</name>
<accession>A0A849SE41</accession>
<feature type="domain" description="HigA2-like helix-turn-helix" evidence="1">
    <location>
        <begin position="26"/>
        <end position="93"/>
    </location>
</feature>
<reference evidence="2 3" key="1">
    <citation type="submission" date="2020-04" db="EMBL/GenBank/DDBJ databases">
        <title>Metagenomic profiling of ammonia- and methane-oxidizing microorganisms in a Dutch drinking water treatment plant.</title>
        <authorList>
            <person name="Poghosyan L."/>
            <person name="Leucker S."/>
        </authorList>
    </citation>
    <scope>NUCLEOTIDE SEQUENCE [LARGE SCALE GENOMIC DNA]</scope>
    <source>
        <strain evidence="2">S-RSF-IL-03</strain>
    </source>
</reference>
<dbReference type="EMBL" id="JABFRW010000010">
    <property type="protein sequence ID" value="NOT32751.1"/>
    <property type="molecule type" value="Genomic_DNA"/>
</dbReference>
<dbReference type="InterPro" id="IPR010982">
    <property type="entry name" value="Lambda_DNA-bd_dom_sf"/>
</dbReference>
<dbReference type="Gene3D" id="1.10.260.40">
    <property type="entry name" value="lambda repressor-like DNA-binding domains"/>
    <property type="match status" value="1"/>
</dbReference>
<dbReference type="InterPro" id="IPR039554">
    <property type="entry name" value="HigA2-like_HTH"/>
</dbReference>
<evidence type="ECO:0000313" key="2">
    <source>
        <dbReference type="EMBL" id="NOT32751.1"/>
    </source>
</evidence>
<sequence>MKQLRKTSPARLARQLSIPKSRGLEAVLKAQLIAAILHEVGRRGFTHADMANRSGLPRSAVTGILSGSLQKVTIDRVLRLLEAAGLEASVRVRRAA</sequence>
<dbReference type="Pfam" id="PF13744">
    <property type="entry name" value="HTH_37"/>
    <property type="match status" value="1"/>
</dbReference>
<organism evidence="2 3">
    <name type="scientific">Eiseniibacteriota bacterium</name>
    <dbReference type="NCBI Taxonomy" id="2212470"/>
    <lineage>
        <taxon>Bacteria</taxon>
        <taxon>Candidatus Eiseniibacteriota</taxon>
    </lineage>
</organism>
<dbReference type="SUPFAM" id="SSF47413">
    <property type="entry name" value="lambda repressor-like DNA-binding domains"/>
    <property type="match status" value="1"/>
</dbReference>
<proteinExistence type="predicted"/>
<dbReference type="Proteomes" id="UP000580839">
    <property type="component" value="Unassembled WGS sequence"/>
</dbReference>
<dbReference type="GO" id="GO:0003677">
    <property type="term" value="F:DNA binding"/>
    <property type="evidence" value="ECO:0007669"/>
    <property type="project" value="InterPro"/>
</dbReference>
<gene>
    <name evidence="2" type="ORF">HOP12_01135</name>
</gene>
<protein>
    <submittedName>
        <fullName evidence="2">XRE family transcriptional regulator</fullName>
    </submittedName>
</protein>
<dbReference type="AlphaFoldDB" id="A0A849SE41"/>
<comment type="caution">
    <text evidence="2">The sequence shown here is derived from an EMBL/GenBank/DDBJ whole genome shotgun (WGS) entry which is preliminary data.</text>
</comment>
<evidence type="ECO:0000259" key="1">
    <source>
        <dbReference type="Pfam" id="PF13744"/>
    </source>
</evidence>
<evidence type="ECO:0000313" key="3">
    <source>
        <dbReference type="Proteomes" id="UP000580839"/>
    </source>
</evidence>